<protein>
    <submittedName>
        <fullName evidence="2">DgyrCDS5575</fullName>
    </submittedName>
</protein>
<keyword evidence="3" id="KW-1185">Reference proteome</keyword>
<name>A0A7I8VKD1_9ANNE</name>
<feature type="compositionally biased region" description="Low complexity" evidence="1">
    <location>
        <begin position="108"/>
        <end position="122"/>
    </location>
</feature>
<dbReference type="AlphaFoldDB" id="A0A7I8VKD1"/>
<accession>A0A7I8VKD1</accession>
<dbReference type="Proteomes" id="UP000549394">
    <property type="component" value="Unassembled WGS sequence"/>
</dbReference>
<feature type="region of interest" description="Disordered" evidence="1">
    <location>
        <begin position="1"/>
        <end position="128"/>
    </location>
</feature>
<proteinExistence type="predicted"/>
<comment type="caution">
    <text evidence="2">The sequence shown here is derived from an EMBL/GenBank/DDBJ whole genome shotgun (WGS) entry which is preliminary data.</text>
</comment>
<reference evidence="2 3" key="1">
    <citation type="submission" date="2020-08" db="EMBL/GenBank/DDBJ databases">
        <authorList>
            <person name="Hejnol A."/>
        </authorList>
    </citation>
    <scope>NUCLEOTIDE SEQUENCE [LARGE SCALE GENOMIC DNA]</scope>
</reference>
<organism evidence="2 3">
    <name type="scientific">Dimorphilus gyrociliatus</name>
    <dbReference type="NCBI Taxonomy" id="2664684"/>
    <lineage>
        <taxon>Eukaryota</taxon>
        <taxon>Metazoa</taxon>
        <taxon>Spiralia</taxon>
        <taxon>Lophotrochozoa</taxon>
        <taxon>Annelida</taxon>
        <taxon>Polychaeta</taxon>
        <taxon>Polychaeta incertae sedis</taxon>
        <taxon>Dinophilidae</taxon>
        <taxon>Dimorphilus</taxon>
    </lineage>
</organism>
<evidence type="ECO:0000256" key="1">
    <source>
        <dbReference type="SAM" id="MobiDB-lite"/>
    </source>
</evidence>
<evidence type="ECO:0000313" key="2">
    <source>
        <dbReference type="EMBL" id="CAD5116717.1"/>
    </source>
</evidence>
<gene>
    <name evidence="2" type="ORF">DGYR_LOCUS5315</name>
</gene>
<dbReference type="EMBL" id="CAJFCJ010000006">
    <property type="protein sequence ID" value="CAD5116717.1"/>
    <property type="molecule type" value="Genomic_DNA"/>
</dbReference>
<sequence length="128" mass="13106">MSDPFSIPSQRRRTRKSSPQDASLDIAGSTPSPAAPGHRMAPGPMHSPVPPMDRTMPGSDPSLPPHSLTPGPMPPTGVPMPMNSLPNGGPPISGSMPMAGGIPPPHAMPMVPMGPMMSGPPGHHMPPP</sequence>
<evidence type="ECO:0000313" key="3">
    <source>
        <dbReference type="Proteomes" id="UP000549394"/>
    </source>
</evidence>